<dbReference type="InterPro" id="IPR011925">
    <property type="entry name" value="LolCE_TM"/>
</dbReference>
<evidence type="ECO:0000256" key="8">
    <source>
        <dbReference type="SAM" id="Phobius"/>
    </source>
</evidence>
<dbReference type="PANTHER" id="PTHR30489:SF0">
    <property type="entry name" value="LIPOPROTEIN-RELEASING SYSTEM TRANSMEMBRANE PROTEIN LOLE"/>
    <property type="match status" value="1"/>
</dbReference>
<evidence type="ECO:0000256" key="4">
    <source>
        <dbReference type="ARBA" id="ARBA00022475"/>
    </source>
</evidence>
<evidence type="ECO:0000256" key="6">
    <source>
        <dbReference type="ARBA" id="ARBA00022989"/>
    </source>
</evidence>
<organism evidence="11 12">
    <name type="scientific">Acinetobacter radioresistens SK82</name>
    <dbReference type="NCBI Taxonomy" id="596318"/>
    <lineage>
        <taxon>Bacteria</taxon>
        <taxon>Pseudomonadati</taxon>
        <taxon>Pseudomonadota</taxon>
        <taxon>Gammaproteobacteria</taxon>
        <taxon>Moraxellales</taxon>
        <taxon>Moraxellaceae</taxon>
        <taxon>Acinetobacter</taxon>
    </lineage>
</organism>
<evidence type="ECO:0000313" key="11">
    <source>
        <dbReference type="EMBL" id="EET81757.1"/>
    </source>
</evidence>
<dbReference type="Proteomes" id="UP000018419">
    <property type="component" value="Unassembled WGS sequence"/>
</dbReference>
<evidence type="ECO:0000256" key="2">
    <source>
        <dbReference type="ARBA" id="ARBA00005236"/>
    </source>
</evidence>
<evidence type="ECO:0000256" key="7">
    <source>
        <dbReference type="ARBA" id="ARBA00023136"/>
    </source>
</evidence>
<protein>
    <submittedName>
        <fullName evidence="11">Lipoprotein releasing system, transmembrane protein, LolC/E family</fullName>
    </submittedName>
</protein>
<dbReference type="PANTHER" id="PTHR30489">
    <property type="entry name" value="LIPOPROTEIN-RELEASING SYSTEM TRANSMEMBRANE PROTEIN LOLE"/>
    <property type="match status" value="1"/>
</dbReference>
<dbReference type="Pfam" id="PF02687">
    <property type="entry name" value="FtsX"/>
    <property type="match status" value="1"/>
</dbReference>
<reference evidence="11 12" key="1">
    <citation type="submission" date="2009-07" db="EMBL/GenBank/DDBJ databases">
        <authorList>
            <person name="Madupu R."/>
            <person name="Durkin A.S."/>
            <person name="Torralba M."/>
            <person name="Methe B."/>
            <person name="Sutton G.G."/>
            <person name="Strausberg R.L."/>
            <person name="Nelson K.E."/>
        </authorList>
    </citation>
    <scope>NUCLEOTIDE SEQUENCE [LARGE SCALE GENOMIC DNA]</scope>
    <source>
        <strain evidence="11 12">SK82</strain>
    </source>
</reference>
<comment type="caution">
    <text evidence="11">The sequence shown here is derived from an EMBL/GenBank/DDBJ whole genome shotgun (WGS) entry which is preliminary data.</text>
</comment>
<name>A0ABP2GK94_ACIRA</name>
<keyword evidence="3" id="KW-0813">Transport</keyword>
<comment type="similarity">
    <text evidence="2">Belongs to the ABC-4 integral membrane protein family. LolC/E subfamily.</text>
</comment>
<evidence type="ECO:0000256" key="1">
    <source>
        <dbReference type="ARBA" id="ARBA00004651"/>
    </source>
</evidence>
<proteinExistence type="inferred from homology"/>
<evidence type="ECO:0000259" key="10">
    <source>
        <dbReference type="Pfam" id="PF12704"/>
    </source>
</evidence>
<keyword evidence="7 8" id="KW-0472">Membrane</keyword>
<feature type="transmembrane region" description="Helical" evidence="8">
    <location>
        <begin position="30"/>
        <end position="56"/>
    </location>
</feature>
<dbReference type="InterPro" id="IPR025857">
    <property type="entry name" value="MacB_PCD"/>
</dbReference>
<dbReference type="EMBL" id="ACVR01000062">
    <property type="protein sequence ID" value="EET81757.1"/>
    <property type="molecule type" value="Genomic_DNA"/>
</dbReference>
<dbReference type="Pfam" id="PF12704">
    <property type="entry name" value="MacB_PCD"/>
    <property type="match status" value="1"/>
</dbReference>
<comment type="subcellular location">
    <subcellularLocation>
        <location evidence="1">Cell membrane</location>
        <topology evidence="1">Multi-pass membrane protein</topology>
    </subcellularLocation>
</comment>
<evidence type="ECO:0000256" key="3">
    <source>
        <dbReference type="ARBA" id="ARBA00022448"/>
    </source>
</evidence>
<evidence type="ECO:0000313" key="12">
    <source>
        <dbReference type="Proteomes" id="UP000018419"/>
    </source>
</evidence>
<feature type="domain" description="ABC3 transporter permease C-terminal" evidence="9">
    <location>
        <begin position="281"/>
        <end position="412"/>
    </location>
</feature>
<dbReference type="InterPro" id="IPR003838">
    <property type="entry name" value="ABC3_permease_C"/>
</dbReference>
<feature type="transmembrane region" description="Helical" evidence="8">
    <location>
        <begin position="355"/>
        <end position="373"/>
    </location>
</feature>
<keyword evidence="5 8" id="KW-0812">Transmembrane</keyword>
<feature type="transmembrane region" description="Helical" evidence="8">
    <location>
        <begin position="322"/>
        <end position="348"/>
    </location>
</feature>
<feature type="domain" description="MacB-like periplasmic core" evidence="10">
    <location>
        <begin position="36"/>
        <end position="249"/>
    </location>
</feature>
<keyword evidence="6 8" id="KW-1133">Transmembrane helix</keyword>
<evidence type="ECO:0000256" key="5">
    <source>
        <dbReference type="ARBA" id="ARBA00022692"/>
    </source>
</evidence>
<accession>A0ABP2GK94</accession>
<sequence>MNYLGLDGMFKPISLYIGLRYTRARRSNHFISFIALVSMIGLTLGVAVLITVLSVMNGFDRELKNRVLGMIPQATVSSTQILTDWPELAKKVESHEHVTGAAPFTQLQGMLTAQGQVAGLMVTGIEPQYEKKVSIIQDHMVEGSIDSLKKGEFGIVLGKQMTDALGLGLNDSVTLVLPEATPSPAGVVPRFKRFKIVGIFSIGAEVDSMMGYIALNDASTLLRLPDGAQGVRLKLDDIFSAPQVASSIARELPGNFYASDWTYTHGNLFSAIQMEKAMVSLLLFLIVLVAAFNIVSSLVMVVTDKKSDIAILRTLGASPATITRIFMVQGTVIGVIGTVSGAILGIIFASSISSFISWLNNAFGLHLFDAYFINYLPSYLRWQDVVVIVSLSLILSFLATIYPALRAAKIQPAEALRYE</sequence>
<gene>
    <name evidence="11" type="ORF">ACIRA0001_0621</name>
</gene>
<keyword evidence="12" id="KW-1185">Reference proteome</keyword>
<dbReference type="NCBIfam" id="TIGR02212">
    <property type="entry name" value="lolCE"/>
    <property type="match status" value="1"/>
</dbReference>
<feature type="transmembrane region" description="Helical" evidence="8">
    <location>
        <begin position="385"/>
        <end position="405"/>
    </location>
</feature>
<dbReference type="InterPro" id="IPR051447">
    <property type="entry name" value="Lipoprotein-release_system"/>
</dbReference>
<keyword evidence="4" id="KW-1003">Cell membrane</keyword>
<evidence type="ECO:0000259" key="9">
    <source>
        <dbReference type="Pfam" id="PF02687"/>
    </source>
</evidence>
<feature type="transmembrane region" description="Helical" evidence="8">
    <location>
        <begin position="281"/>
        <end position="302"/>
    </location>
</feature>
<keyword evidence="11" id="KW-0449">Lipoprotein</keyword>